<dbReference type="AlphaFoldDB" id="A0A1X7V4U0"/>
<dbReference type="EnsemblMetazoa" id="Aqu2.1.34547_001">
    <property type="protein sequence ID" value="Aqu2.1.34547_001"/>
    <property type="gene ID" value="Aqu2.1.34547"/>
</dbReference>
<name>A0A1X7V4U0_AMPQE</name>
<dbReference type="STRING" id="400682.A0A1X7V4U0"/>
<accession>A0A1X7V4U0</accession>
<sequence length="192" mass="21666">MSTTCLKCESKLAIRTDRFAPLIIYDDHIGTILGCHYHKTCSNAQCSYVLYYDYYLYDGHIYFNEDWQQHDYFVSLRETAFQMDFLMGLKANVLIGHISFQQRAEMLTMYMLGASMTIKAHSSKPGCGSVIVMGANMKNHRDVCLATEAGFVEYDGLPGTVKTGCPNSPSYASWYCTLHKPLVVKSCPITCD</sequence>
<reference evidence="1" key="1">
    <citation type="submission" date="2017-05" db="UniProtKB">
        <authorList>
            <consortium name="EnsemblMetazoa"/>
        </authorList>
    </citation>
    <scope>IDENTIFICATION</scope>
</reference>
<proteinExistence type="predicted"/>
<protein>
    <submittedName>
        <fullName evidence="1">Uncharacterized protein</fullName>
    </submittedName>
</protein>
<organism evidence="1">
    <name type="scientific">Amphimedon queenslandica</name>
    <name type="common">Sponge</name>
    <dbReference type="NCBI Taxonomy" id="400682"/>
    <lineage>
        <taxon>Eukaryota</taxon>
        <taxon>Metazoa</taxon>
        <taxon>Porifera</taxon>
        <taxon>Demospongiae</taxon>
        <taxon>Heteroscleromorpha</taxon>
        <taxon>Haplosclerida</taxon>
        <taxon>Niphatidae</taxon>
        <taxon>Amphimedon</taxon>
    </lineage>
</organism>
<dbReference type="InParanoid" id="A0A1X7V4U0"/>
<evidence type="ECO:0000313" key="1">
    <source>
        <dbReference type="EnsemblMetazoa" id="Aqu2.1.34547_001"/>
    </source>
</evidence>